<reference evidence="2" key="1">
    <citation type="submission" date="2023-01" db="EMBL/GenBank/DDBJ databases">
        <title>The growth and conidiation of Purpureocillium lavendulum are regulated by nitrogen source and histone H3K14 acetylation.</title>
        <authorList>
            <person name="Tang P."/>
            <person name="Han J."/>
            <person name="Zhang C."/>
            <person name="Tang P."/>
            <person name="Qi F."/>
            <person name="Zhang K."/>
            <person name="Liang L."/>
        </authorList>
    </citation>
    <scope>NUCLEOTIDE SEQUENCE</scope>
    <source>
        <strain evidence="2">YMF1.00683</strain>
    </source>
</reference>
<dbReference type="GO" id="GO:0006361">
    <property type="term" value="P:transcription initiation at RNA polymerase I promoter"/>
    <property type="evidence" value="ECO:0007669"/>
    <property type="project" value="TreeGrafter"/>
</dbReference>
<evidence type="ECO:0000313" key="2">
    <source>
        <dbReference type="EMBL" id="KAJ6444470.1"/>
    </source>
</evidence>
<feature type="compositionally biased region" description="Acidic residues" evidence="1">
    <location>
        <begin position="422"/>
        <end position="435"/>
    </location>
</feature>
<feature type="region of interest" description="Disordered" evidence="1">
    <location>
        <begin position="418"/>
        <end position="443"/>
    </location>
</feature>
<accession>A0AB34FZC1</accession>
<dbReference type="InterPro" id="IPR039601">
    <property type="entry name" value="Rrn5"/>
</dbReference>
<dbReference type="EMBL" id="JAQHRD010000002">
    <property type="protein sequence ID" value="KAJ6444470.1"/>
    <property type="molecule type" value="Genomic_DNA"/>
</dbReference>
<feature type="region of interest" description="Disordered" evidence="1">
    <location>
        <begin position="1"/>
        <end position="55"/>
    </location>
</feature>
<dbReference type="Proteomes" id="UP001163105">
    <property type="component" value="Unassembled WGS sequence"/>
</dbReference>
<evidence type="ECO:0000313" key="3">
    <source>
        <dbReference type="Proteomes" id="UP001163105"/>
    </source>
</evidence>
<proteinExistence type="predicted"/>
<dbReference type="GO" id="GO:0042790">
    <property type="term" value="P:nucleolar large rRNA transcription by RNA polymerase I"/>
    <property type="evidence" value="ECO:0007669"/>
    <property type="project" value="InterPro"/>
</dbReference>
<comment type="caution">
    <text evidence="2">The sequence shown here is derived from an EMBL/GenBank/DDBJ whole genome shotgun (WGS) entry which is preliminary data.</text>
</comment>
<name>A0AB34FZC1_9HYPO</name>
<gene>
    <name evidence="2" type="primary">RRN5</name>
    <name evidence="2" type="ORF">O9K51_02864</name>
</gene>
<keyword evidence="3" id="KW-1185">Reference proteome</keyword>
<sequence>MDLQGNLSAEKDDPAEESYEPGGDLRTEDNDYVPETSSESDVSEYVGSDSDDFDENREEVALVDDAGQRSSLKRPAESIPAFRPFKRQKGTINFEYLELLNRDIDDAAHRACLDDDIDLPPTQIGLTLWSPLEKRQFFEALSRSGRHSAPRIAAHINSKSVIEVQHYIDFLQDADQRRRQFDRRSILATAEYPAAVELSQQCCHAQEEAADAVSLRQEQRESQREEEKWGAYWDVTPDIALKLDRGESPDSTQLPPFSQLFHTSRWLRLSQRLFMNSTVPNSNWHHIDDALPSMWATAFDDFHSLAVSVTRRLVQATLFISMSRIRAKRELVPKTRSFVRRKDAEAAIASLGMLSNSRHMWMKSARRLRLDVFEEPPDRNEEDEQEPMSYDEVERLLGDGVEAGEDAEATTGRLVYKHESASEDEEDEEEVSPENAEERDIDREANELLWYSAADLRDVTGARQALKLRIATERHQEEQADRADEYASCQAEMEMWEVVLQKKPPMEIPRIQDPGRPERSNRDVESIYPVRRDWTTQLQYRSEWEAQQE</sequence>
<dbReference type="InterPro" id="IPR009057">
    <property type="entry name" value="Homeodomain-like_sf"/>
</dbReference>
<dbReference type="PANTHER" id="PTHR28079">
    <property type="entry name" value="RNA POLYMERASE I-SPECIFIC TRANSCRIPTION INITIATION FACTOR RRN5"/>
    <property type="match status" value="1"/>
</dbReference>
<feature type="compositionally biased region" description="Basic and acidic residues" evidence="1">
    <location>
        <begin position="513"/>
        <end position="527"/>
    </location>
</feature>
<dbReference type="GO" id="GO:0001181">
    <property type="term" value="F:RNA polymerase I general transcription initiation factor activity"/>
    <property type="evidence" value="ECO:0007669"/>
    <property type="project" value="TreeGrafter"/>
</dbReference>
<dbReference type="PANTHER" id="PTHR28079:SF1">
    <property type="entry name" value="RNA POLYMERASE I-SPECIFIC TRANSCRIPTION INITIATION FACTOR RRN5"/>
    <property type="match status" value="1"/>
</dbReference>
<dbReference type="GO" id="GO:0000182">
    <property type="term" value="F:rDNA binding"/>
    <property type="evidence" value="ECO:0007669"/>
    <property type="project" value="TreeGrafter"/>
</dbReference>
<feature type="region of interest" description="Disordered" evidence="1">
    <location>
        <begin position="504"/>
        <end position="527"/>
    </location>
</feature>
<dbReference type="AlphaFoldDB" id="A0AB34FZC1"/>
<dbReference type="GO" id="GO:0000500">
    <property type="term" value="C:RNA polymerase I upstream activating factor complex"/>
    <property type="evidence" value="ECO:0007669"/>
    <property type="project" value="InterPro"/>
</dbReference>
<protein>
    <submittedName>
        <fullName evidence="2">Exocyst complex component exo84</fullName>
    </submittedName>
</protein>
<dbReference type="Gene3D" id="1.10.10.60">
    <property type="entry name" value="Homeodomain-like"/>
    <property type="match status" value="1"/>
</dbReference>
<organism evidence="2 3">
    <name type="scientific">Purpureocillium lavendulum</name>
    <dbReference type="NCBI Taxonomy" id="1247861"/>
    <lineage>
        <taxon>Eukaryota</taxon>
        <taxon>Fungi</taxon>
        <taxon>Dikarya</taxon>
        <taxon>Ascomycota</taxon>
        <taxon>Pezizomycotina</taxon>
        <taxon>Sordariomycetes</taxon>
        <taxon>Hypocreomycetidae</taxon>
        <taxon>Hypocreales</taxon>
        <taxon>Ophiocordycipitaceae</taxon>
        <taxon>Purpureocillium</taxon>
    </lineage>
</organism>
<evidence type="ECO:0000256" key="1">
    <source>
        <dbReference type="SAM" id="MobiDB-lite"/>
    </source>
</evidence>
<dbReference type="SUPFAM" id="SSF46689">
    <property type="entry name" value="Homeodomain-like"/>
    <property type="match status" value="1"/>
</dbReference>